<feature type="domain" description="PAC" evidence="6">
    <location>
        <begin position="425"/>
        <end position="475"/>
    </location>
</feature>
<dbReference type="PRINTS" id="PR00344">
    <property type="entry name" value="BCTRLSENSOR"/>
</dbReference>
<dbReference type="InterPro" id="IPR005467">
    <property type="entry name" value="His_kinase_dom"/>
</dbReference>
<dbReference type="Gene3D" id="1.10.287.130">
    <property type="match status" value="1"/>
</dbReference>
<dbReference type="SMART" id="SM00091">
    <property type="entry name" value="PAS"/>
    <property type="match status" value="1"/>
</dbReference>
<dbReference type="SUPFAM" id="SSF52172">
    <property type="entry name" value="CheY-like"/>
    <property type="match status" value="1"/>
</dbReference>
<dbReference type="Pfam" id="PF02518">
    <property type="entry name" value="HATPase_c"/>
    <property type="match status" value="1"/>
</dbReference>
<dbReference type="SMART" id="SM00062">
    <property type="entry name" value="PBPb"/>
    <property type="match status" value="1"/>
</dbReference>
<dbReference type="Pfam" id="PF00072">
    <property type="entry name" value="Response_reg"/>
    <property type="match status" value="1"/>
</dbReference>
<feature type="domain" description="Response regulatory" evidence="4">
    <location>
        <begin position="743"/>
        <end position="858"/>
    </location>
</feature>
<dbReference type="InterPro" id="IPR003594">
    <property type="entry name" value="HATPase_dom"/>
</dbReference>
<dbReference type="EMBL" id="CAADRM010000104">
    <property type="protein sequence ID" value="VFU15272.1"/>
    <property type="molecule type" value="Genomic_DNA"/>
</dbReference>
<dbReference type="Gene3D" id="3.40.190.10">
    <property type="entry name" value="Periplasmic binding protein-like II"/>
    <property type="match status" value="2"/>
</dbReference>
<evidence type="ECO:0000256" key="2">
    <source>
        <dbReference type="SAM" id="Phobius"/>
    </source>
</evidence>
<dbReference type="SMART" id="SM00387">
    <property type="entry name" value="HATPase_c"/>
    <property type="match status" value="1"/>
</dbReference>
<keyword evidence="2" id="KW-0472">Membrane</keyword>
<evidence type="ECO:0000313" key="7">
    <source>
        <dbReference type="EMBL" id="VFU15272.1"/>
    </source>
</evidence>
<keyword evidence="2" id="KW-0812">Transmembrane</keyword>
<dbReference type="Gene3D" id="3.30.450.20">
    <property type="entry name" value="PAS domain"/>
    <property type="match status" value="1"/>
</dbReference>
<dbReference type="NCBIfam" id="TIGR00229">
    <property type="entry name" value="sensory_box"/>
    <property type="match status" value="1"/>
</dbReference>
<organism evidence="7">
    <name type="scientific">anaerobic digester metagenome</name>
    <dbReference type="NCBI Taxonomy" id="1263854"/>
    <lineage>
        <taxon>unclassified sequences</taxon>
        <taxon>metagenomes</taxon>
        <taxon>ecological metagenomes</taxon>
    </lineage>
</organism>
<dbReference type="InterPro" id="IPR000014">
    <property type="entry name" value="PAS"/>
</dbReference>
<dbReference type="InterPro" id="IPR001789">
    <property type="entry name" value="Sig_transdc_resp-reg_receiver"/>
</dbReference>
<dbReference type="PROSITE" id="PS50109">
    <property type="entry name" value="HIS_KIN"/>
    <property type="match status" value="1"/>
</dbReference>
<evidence type="ECO:0000259" key="4">
    <source>
        <dbReference type="PROSITE" id="PS50110"/>
    </source>
</evidence>
<dbReference type="CDD" id="cd00082">
    <property type="entry name" value="HisKA"/>
    <property type="match status" value="1"/>
</dbReference>
<dbReference type="SUPFAM" id="SSF55785">
    <property type="entry name" value="PYP-like sensor domain (PAS domain)"/>
    <property type="match status" value="1"/>
</dbReference>
<evidence type="ECO:0000259" key="6">
    <source>
        <dbReference type="PROSITE" id="PS50113"/>
    </source>
</evidence>
<dbReference type="Gene3D" id="3.40.50.2300">
    <property type="match status" value="1"/>
</dbReference>
<dbReference type="Pfam" id="PF00497">
    <property type="entry name" value="SBP_bac_3"/>
    <property type="match status" value="1"/>
</dbReference>
<dbReference type="Pfam" id="PF00512">
    <property type="entry name" value="HisKA"/>
    <property type="match status" value="1"/>
</dbReference>
<protein>
    <submittedName>
        <fullName evidence="7">PAS</fullName>
    </submittedName>
</protein>
<feature type="transmembrane region" description="Helical" evidence="2">
    <location>
        <begin position="312"/>
        <end position="335"/>
    </location>
</feature>
<dbReference type="PROSITE" id="PS50110">
    <property type="entry name" value="RESPONSE_REGULATORY"/>
    <property type="match status" value="1"/>
</dbReference>
<gene>
    <name evidence="7" type="ORF">SCFA_400021</name>
</gene>
<dbReference type="InterPro" id="IPR004358">
    <property type="entry name" value="Sig_transdc_His_kin-like_C"/>
</dbReference>
<dbReference type="CDD" id="cd13704">
    <property type="entry name" value="PBP2_HisK"/>
    <property type="match status" value="1"/>
</dbReference>
<feature type="domain" description="PAS" evidence="5">
    <location>
        <begin position="351"/>
        <end position="425"/>
    </location>
</feature>
<dbReference type="InterPro" id="IPR035965">
    <property type="entry name" value="PAS-like_dom_sf"/>
</dbReference>
<dbReference type="PANTHER" id="PTHR43065">
    <property type="entry name" value="SENSOR HISTIDINE KINASE"/>
    <property type="match status" value="1"/>
</dbReference>
<name>A0A485M0E3_9ZZZZ</name>
<sequence>MIESSVVYILLYSAIRENSIGMRVLEISLFNRLLARLRMTSSGPGITVLVAVVFFLLSPGSASPLHSASPSADNPTAAPAEAPVLVVSGDMDYPPYEFLEDGVPTGFNIDLIQAVAEVMDLSIQIDLGPWNQVRHRLETAQVDILAGMYYSPERDRHVDFSVPHTLVTPGLFVRQDSPIHSLEDLRDRQVIVQQGDIMHDYLKKTGLTSHIIPVRDPSQAMRLLASGRHDGVLLSSKMQGLYIAAQYRLDNLENVAADIPPREYCFAVSEGNWKLLHQLNEGLNIIKATGRYKEIYDNWFGVYEQTRWWEDAVGFLAMPLALVLALIGAILLWSWSLRKRVNQRTRELKESEEHLKTLFRESPAIVTITSTVDGRFVEVNRAFERLSGYTRDEVIGHTTLEIGLFADPDDRQHIVDRMDSQGQAQNIEINLKSKSGQVIVGLLSATPITLRGEPCILSVFSDITERKRAEEEKKRLESQLVQAQKMEAIGNMAGSIAHDFNNILTAILGYTELALESLKSGRVLDEKLAREIMEIRHSAQRAAALVQQLLIFSRREMIKSEVLNPSEILLGMEEMLKRLITENITLSISSGDGVYPILAHANQIEQIILNLVVNARDAMPEGGRIDIELVGTVLDEAYVAEHPEARTGPHVLLTVSDTGHGMDAPTMARIFDPFFTTKERGRGTGLGLSSVYGIVKQSGGHITVFSQPHQGTTFKIYFPASSAEVLKKPPAPDEKEVPGGTETILLCEDDENVRRLSTEILESKGYRVIAAANGRDAIALAKRTGGIDLLVTDIIMPGMDGRTLAEHLKESLAGLKVLFISGYTYDVIVDQGILDAGVNLLMKPFTRSELLENVRRVIDAG</sequence>
<dbReference type="GO" id="GO:0000155">
    <property type="term" value="F:phosphorelay sensor kinase activity"/>
    <property type="evidence" value="ECO:0007669"/>
    <property type="project" value="InterPro"/>
</dbReference>
<dbReference type="SMART" id="SM00086">
    <property type="entry name" value="PAC"/>
    <property type="match status" value="1"/>
</dbReference>
<dbReference type="InterPro" id="IPR001610">
    <property type="entry name" value="PAC"/>
</dbReference>
<dbReference type="InterPro" id="IPR011006">
    <property type="entry name" value="CheY-like_superfamily"/>
</dbReference>
<dbReference type="Gene3D" id="3.30.565.10">
    <property type="entry name" value="Histidine kinase-like ATPase, C-terminal domain"/>
    <property type="match status" value="1"/>
</dbReference>
<dbReference type="InterPro" id="IPR003661">
    <property type="entry name" value="HisK_dim/P_dom"/>
</dbReference>
<dbReference type="SMART" id="SM00388">
    <property type="entry name" value="HisKA"/>
    <property type="match status" value="1"/>
</dbReference>
<dbReference type="PANTHER" id="PTHR43065:SF42">
    <property type="entry name" value="TWO-COMPONENT SENSOR PPRA"/>
    <property type="match status" value="1"/>
</dbReference>
<dbReference type="SUPFAM" id="SSF47384">
    <property type="entry name" value="Homodimeric domain of signal transducing histidine kinase"/>
    <property type="match status" value="1"/>
</dbReference>
<reference evidence="7" key="1">
    <citation type="submission" date="2019-03" db="EMBL/GenBank/DDBJ databases">
        <authorList>
            <person name="Hao L."/>
        </authorList>
    </citation>
    <scope>NUCLEOTIDE SEQUENCE</scope>
</reference>
<dbReference type="InterPro" id="IPR036097">
    <property type="entry name" value="HisK_dim/P_sf"/>
</dbReference>
<keyword evidence="1" id="KW-0597">Phosphoprotein</keyword>
<dbReference type="Pfam" id="PF13426">
    <property type="entry name" value="PAS_9"/>
    <property type="match status" value="1"/>
</dbReference>
<proteinExistence type="predicted"/>
<dbReference type="InterPro" id="IPR000700">
    <property type="entry name" value="PAS-assoc_C"/>
</dbReference>
<feature type="domain" description="Histidine kinase" evidence="3">
    <location>
        <begin position="495"/>
        <end position="722"/>
    </location>
</feature>
<dbReference type="PROSITE" id="PS50112">
    <property type="entry name" value="PAS"/>
    <property type="match status" value="1"/>
</dbReference>
<evidence type="ECO:0000259" key="5">
    <source>
        <dbReference type="PROSITE" id="PS50112"/>
    </source>
</evidence>
<dbReference type="InterPro" id="IPR036890">
    <property type="entry name" value="HATPase_C_sf"/>
</dbReference>
<evidence type="ECO:0000259" key="3">
    <source>
        <dbReference type="PROSITE" id="PS50109"/>
    </source>
</evidence>
<keyword evidence="2" id="KW-1133">Transmembrane helix</keyword>
<dbReference type="SMART" id="SM00448">
    <property type="entry name" value="REC"/>
    <property type="match status" value="1"/>
</dbReference>
<dbReference type="SUPFAM" id="SSF55874">
    <property type="entry name" value="ATPase domain of HSP90 chaperone/DNA topoisomerase II/histidine kinase"/>
    <property type="match status" value="1"/>
</dbReference>
<dbReference type="CDD" id="cd00130">
    <property type="entry name" value="PAS"/>
    <property type="match status" value="1"/>
</dbReference>
<evidence type="ECO:0000256" key="1">
    <source>
        <dbReference type="ARBA" id="ARBA00022553"/>
    </source>
</evidence>
<dbReference type="SUPFAM" id="SSF53850">
    <property type="entry name" value="Periplasmic binding protein-like II"/>
    <property type="match status" value="1"/>
</dbReference>
<dbReference type="InterPro" id="IPR001638">
    <property type="entry name" value="Solute-binding_3/MltF_N"/>
</dbReference>
<dbReference type="PROSITE" id="PS50113">
    <property type="entry name" value="PAC"/>
    <property type="match status" value="1"/>
</dbReference>
<dbReference type="AlphaFoldDB" id="A0A485M0E3"/>
<accession>A0A485M0E3</accession>